<dbReference type="CDD" id="cd00268">
    <property type="entry name" value="DEADc"/>
    <property type="match status" value="1"/>
</dbReference>
<organism evidence="18 19">
    <name type="scientific">Gregarina niphandrodes</name>
    <name type="common">Septate eugregarine</name>
    <dbReference type="NCBI Taxonomy" id="110365"/>
    <lineage>
        <taxon>Eukaryota</taxon>
        <taxon>Sar</taxon>
        <taxon>Alveolata</taxon>
        <taxon>Apicomplexa</taxon>
        <taxon>Conoidasida</taxon>
        <taxon>Gregarinasina</taxon>
        <taxon>Eugregarinorida</taxon>
        <taxon>Gregarinidae</taxon>
        <taxon>Gregarina</taxon>
    </lineage>
</organism>
<evidence type="ECO:0000259" key="17">
    <source>
        <dbReference type="PROSITE" id="PS51195"/>
    </source>
</evidence>
<dbReference type="OrthoDB" id="196131at2759"/>
<evidence type="ECO:0000256" key="4">
    <source>
        <dbReference type="ARBA" id="ARBA00022517"/>
    </source>
</evidence>
<name>A0A023B350_GRENI</name>
<dbReference type="GO" id="GO:0016787">
    <property type="term" value="F:hydrolase activity"/>
    <property type="evidence" value="ECO:0007669"/>
    <property type="project" value="UniProtKB-KW"/>
</dbReference>
<dbReference type="Proteomes" id="UP000019763">
    <property type="component" value="Unassembled WGS sequence"/>
</dbReference>
<dbReference type="PROSITE" id="PS00039">
    <property type="entry name" value="DEAD_ATP_HELICASE"/>
    <property type="match status" value="1"/>
</dbReference>
<dbReference type="Gene3D" id="3.40.50.300">
    <property type="entry name" value="P-loop containing nucleotide triphosphate hydrolases"/>
    <property type="match status" value="2"/>
</dbReference>
<feature type="domain" description="Helicase C-terminal" evidence="16">
    <location>
        <begin position="532"/>
        <end position="691"/>
    </location>
</feature>
<dbReference type="CDD" id="cd18787">
    <property type="entry name" value="SF2_C_DEAD"/>
    <property type="match status" value="1"/>
</dbReference>
<comment type="similarity">
    <text evidence="2">Belongs to the DEAD box helicase family. DDX5/DBP2 subfamily.</text>
</comment>
<dbReference type="InterPro" id="IPR027417">
    <property type="entry name" value="P-loop_NTPase"/>
</dbReference>
<dbReference type="InterPro" id="IPR014014">
    <property type="entry name" value="RNA_helicase_DEAD_Q_motif"/>
</dbReference>
<dbReference type="GO" id="GO:0003676">
    <property type="term" value="F:nucleic acid binding"/>
    <property type="evidence" value="ECO:0007669"/>
    <property type="project" value="InterPro"/>
</dbReference>
<keyword evidence="9 13" id="KW-0067">ATP-binding</keyword>
<dbReference type="GO" id="GO:0005524">
    <property type="term" value="F:ATP binding"/>
    <property type="evidence" value="ECO:0007669"/>
    <property type="project" value="UniProtKB-KW"/>
</dbReference>
<dbReference type="PANTHER" id="PTHR47958">
    <property type="entry name" value="ATP-DEPENDENT RNA HELICASE DBP3"/>
    <property type="match status" value="1"/>
</dbReference>
<dbReference type="VEuPathDB" id="CryptoDB:GNI_118780"/>
<dbReference type="Pfam" id="PF00270">
    <property type="entry name" value="DEAD"/>
    <property type="match status" value="1"/>
</dbReference>
<evidence type="ECO:0000256" key="2">
    <source>
        <dbReference type="ARBA" id="ARBA00009334"/>
    </source>
</evidence>
<keyword evidence="4" id="KW-0690">Ribosome biogenesis</keyword>
<evidence type="ECO:0000256" key="6">
    <source>
        <dbReference type="ARBA" id="ARBA00022741"/>
    </source>
</evidence>
<sequence length="730" mass="79235">MTKKRRLELLESALRKESALAKESALRKESTLRKDSVLVQKDSVLVKKDSVLVKKDSVLRKEGEGEGRADALGAGGSLKSGRVLLGAGAPETGVIAETAPNAMSLVAEKVALERRVAPLDEEAMARQAELRILRQLAAAQQPLLRPREETGPDQQESRRCRRWLGWRPHSKYQRLSGRERTILLNNSGIRVQDSEVPDVGGGVGTGADEGRTAEHVYPVLKFEHLRLPAALVEHLKREKGIRTPSPIQQVSLPTLLSGRDFLGVAGTGSGKTLCYLLPMAFVCLASYKLQPFRTQSLRSQHAQPLRSRRPPLGQDGRPGSGGPGSGSPPGPGAPGYDDPGTESPWPCSLVLVPSRELALQIAGNANELLAVLSDAYRTRVPLRCACAIGGVSTSGQGRVLANSHGLVATPGRLKDVLDRGFCVLAGVRYFVIDEADRLLDGSGFLDTVRAILDYLHPRDERLSPGNRPLPAQRVRPWLQSALFSATMPPKVRELAKTLLRWPVSASMGSGSVRVSSEVRQRVELVAHTARVRLKFLLRALVETPPPVIVFCSSKLDVDAVFETMLRRGVEAVAIHGGLSQEDRQDAFERFAAGRADVLVASDVAAKGLDFPRVRHVINYDMPPDIEAYVHRVGRTGRDQLSAGTTSGRTTSGLATTFVTSACLANETVLLDLRSVLLQARQTLPKFLTVLAEHCGLHQTDVECTFCGGPGHRLVHCPRLRKNSGRNSTLF</sequence>
<feature type="domain" description="DEAD-box RNA helicase Q" evidence="17">
    <location>
        <begin position="220"/>
        <end position="249"/>
    </location>
</feature>
<dbReference type="RefSeq" id="XP_011131803.1">
    <property type="nucleotide sequence ID" value="XM_011133501.1"/>
</dbReference>
<protein>
    <recommendedName>
        <fullName evidence="3">RNA helicase</fullName>
        <ecNumber evidence="3">3.6.4.13</ecNumber>
    </recommendedName>
</protein>
<dbReference type="PROSITE" id="PS51195">
    <property type="entry name" value="Q_MOTIF"/>
    <property type="match status" value="1"/>
</dbReference>
<proteinExistence type="inferred from homology"/>
<evidence type="ECO:0000256" key="8">
    <source>
        <dbReference type="ARBA" id="ARBA00022806"/>
    </source>
</evidence>
<evidence type="ECO:0000313" key="18">
    <source>
        <dbReference type="EMBL" id="EZG55077.1"/>
    </source>
</evidence>
<dbReference type="Pfam" id="PF00271">
    <property type="entry name" value="Helicase_C"/>
    <property type="match status" value="1"/>
</dbReference>
<evidence type="ECO:0000256" key="14">
    <source>
        <dbReference type="SAM" id="MobiDB-lite"/>
    </source>
</evidence>
<evidence type="ECO:0000256" key="9">
    <source>
        <dbReference type="ARBA" id="ARBA00022840"/>
    </source>
</evidence>
<keyword evidence="5" id="KW-0698">rRNA processing</keyword>
<accession>A0A023B350</accession>
<comment type="function">
    <text evidence="11">ATP-dependent RNA helicase required for 60S ribosomal subunit synthesis. Involved in efficient pre-rRNA processing, predominantly at site A3, which is necessary for the normal formation of 25S and 5.8S rRNAs.</text>
</comment>
<dbReference type="InterPro" id="IPR000629">
    <property type="entry name" value="RNA-helicase_DEAD-box_CS"/>
</dbReference>
<dbReference type="EC" id="3.6.4.13" evidence="3"/>
<evidence type="ECO:0000259" key="15">
    <source>
        <dbReference type="PROSITE" id="PS51192"/>
    </source>
</evidence>
<dbReference type="eggNOG" id="KOG0341">
    <property type="taxonomic scope" value="Eukaryota"/>
</dbReference>
<dbReference type="SMART" id="SM00490">
    <property type="entry name" value="HELICc"/>
    <property type="match status" value="1"/>
</dbReference>
<evidence type="ECO:0000256" key="3">
    <source>
        <dbReference type="ARBA" id="ARBA00012552"/>
    </source>
</evidence>
<evidence type="ECO:0000256" key="1">
    <source>
        <dbReference type="ARBA" id="ARBA00004604"/>
    </source>
</evidence>
<dbReference type="PROSITE" id="PS51192">
    <property type="entry name" value="HELICASE_ATP_BIND_1"/>
    <property type="match status" value="1"/>
</dbReference>
<keyword evidence="10" id="KW-0539">Nucleus</keyword>
<reference evidence="18" key="1">
    <citation type="submission" date="2013-12" db="EMBL/GenBank/DDBJ databases">
        <authorList>
            <person name="Omoto C.K."/>
            <person name="Sibley D."/>
            <person name="Venepally P."/>
            <person name="Hadjithomas M."/>
            <person name="Karamycheva S."/>
            <person name="Brunk B."/>
            <person name="Roos D."/>
            <person name="Caler E."/>
            <person name="Lorenzi H."/>
        </authorList>
    </citation>
    <scope>NUCLEOTIDE SEQUENCE</scope>
</reference>
<evidence type="ECO:0000313" key="19">
    <source>
        <dbReference type="Proteomes" id="UP000019763"/>
    </source>
</evidence>
<evidence type="ECO:0000256" key="10">
    <source>
        <dbReference type="ARBA" id="ARBA00023242"/>
    </source>
</evidence>
<dbReference type="PROSITE" id="PS51194">
    <property type="entry name" value="HELICASE_CTER"/>
    <property type="match status" value="1"/>
</dbReference>
<evidence type="ECO:0000256" key="12">
    <source>
        <dbReference type="PROSITE-ProRule" id="PRU00552"/>
    </source>
</evidence>
<feature type="compositionally biased region" description="Gly residues" evidence="14">
    <location>
        <begin position="316"/>
        <end position="325"/>
    </location>
</feature>
<gene>
    <name evidence="18" type="ORF">GNI_118780</name>
</gene>
<feature type="domain" description="Helicase ATP-binding" evidence="15">
    <location>
        <begin position="252"/>
        <end position="505"/>
    </location>
</feature>
<dbReference type="AlphaFoldDB" id="A0A023B350"/>
<evidence type="ECO:0000256" key="5">
    <source>
        <dbReference type="ARBA" id="ARBA00022552"/>
    </source>
</evidence>
<feature type="region of interest" description="Disordered" evidence="14">
    <location>
        <begin position="297"/>
        <end position="340"/>
    </location>
</feature>
<keyword evidence="8 13" id="KW-0347">Helicase</keyword>
<dbReference type="EMBL" id="AFNH02000882">
    <property type="protein sequence ID" value="EZG55077.1"/>
    <property type="molecule type" value="Genomic_DNA"/>
</dbReference>
<feature type="short sequence motif" description="Q motif" evidence="12">
    <location>
        <begin position="220"/>
        <end position="249"/>
    </location>
</feature>
<comment type="subcellular location">
    <subcellularLocation>
        <location evidence="1">Nucleus</location>
        <location evidence="1">Nucleolus</location>
    </subcellularLocation>
</comment>
<keyword evidence="6 13" id="KW-0547">Nucleotide-binding</keyword>
<dbReference type="InterPro" id="IPR001650">
    <property type="entry name" value="Helicase_C-like"/>
</dbReference>
<evidence type="ECO:0000256" key="13">
    <source>
        <dbReference type="RuleBase" id="RU000492"/>
    </source>
</evidence>
<evidence type="ECO:0000259" key="16">
    <source>
        <dbReference type="PROSITE" id="PS51194"/>
    </source>
</evidence>
<dbReference type="InterPro" id="IPR014001">
    <property type="entry name" value="Helicase_ATP-bd"/>
</dbReference>
<dbReference type="InterPro" id="IPR011545">
    <property type="entry name" value="DEAD/DEAH_box_helicase_dom"/>
</dbReference>
<dbReference type="GeneID" id="22914224"/>
<evidence type="ECO:0000256" key="11">
    <source>
        <dbReference type="ARBA" id="ARBA00037449"/>
    </source>
</evidence>
<keyword evidence="7 13" id="KW-0378">Hydrolase</keyword>
<dbReference type="SUPFAM" id="SSF52540">
    <property type="entry name" value="P-loop containing nucleoside triphosphate hydrolases"/>
    <property type="match status" value="2"/>
</dbReference>
<dbReference type="GO" id="GO:0003724">
    <property type="term" value="F:RNA helicase activity"/>
    <property type="evidence" value="ECO:0007669"/>
    <property type="project" value="UniProtKB-EC"/>
</dbReference>
<dbReference type="SMART" id="SM00487">
    <property type="entry name" value="DEXDc"/>
    <property type="match status" value="1"/>
</dbReference>
<dbReference type="InterPro" id="IPR044742">
    <property type="entry name" value="DEAD/DEAH_RhlB"/>
</dbReference>
<comment type="caution">
    <text evidence="18">The sequence shown here is derived from an EMBL/GenBank/DDBJ whole genome shotgun (WGS) entry which is preliminary data.</text>
</comment>
<evidence type="ECO:0000256" key="7">
    <source>
        <dbReference type="ARBA" id="ARBA00022801"/>
    </source>
</evidence>
<keyword evidence="19" id="KW-1185">Reference proteome</keyword>